<name>A0A5C4JHD3_9ACTN</name>
<dbReference type="AlphaFoldDB" id="A0A5C4JHD3"/>
<dbReference type="Proteomes" id="UP000309174">
    <property type="component" value="Unassembled WGS sequence"/>
</dbReference>
<comment type="caution">
    <text evidence="2">The sequence shown here is derived from an EMBL/GenBank/DDBJ whole genome shotgun (WGS) entry which is preliminary data.</text>
</comment>
<evidence type="ECO:0000259" key="1">
    <source>
        <dbReference type="Pfam" id="PF04149"/>
    </source>
</evidence>
<feature type="domain" description="DUF397" evidence="1">
    <location>
        <begin position="9"/>
        <end position="61"/>
    </location>
</feature>
<accession>A0A5C4JHD3</accession>
<evidence type="ECO:0000313" key="2">
    <source>
        <dbReference type="EMBL" id="TMR05519.1"/>
    </source>
</evidence>
<gene>
    <name evidence="2" type="ORF">ETD83_06235</name>
</gene>
<reference evidence="2 3" key="1">
    <citation type="submission" date="2019-05" db="EMBL/GenBank/DDBJ databases">
        <title>Draft genome sequence of Actinomadura sp. 14C53.</title>
        <authorList>
            <person name="Saricaoglu S."/>
            <person name="Isik K."/>
        </authorList>
    </citation>
    <scope>NUCLEOTIDE SEQUENCE [LARGE SCALE GENOMIC DNA]</scope>
    <source>
        <strain evidence="2 3">14C53</strain>
    </source>
</reference>
<sequence>MTTPGPASATWRKSVRSSSTGQCVEVATLDASIAVRDSKAPHKAHLTLTPQAWVAFIAQARAGRYDQG</sequence>
<proteinExistence type="predicted"/>
<dbReference type="OrthoDB" id="3431580at2"/>
<dbReference type="Pfam" id="PF04149">
    <property type="entry name" value="DUF397"/>
    <property type="match status" value="1"/>
</dbReference>
<dbReference type="EMBL" id="VCKW01000021">
    <property type="protein sequence ID" value="TMR05519.1"/>
    <property type="molecule type" value="Genomic_DNA"/>
</dbReference>
<keyword evidence="3" id="KW-1185">Reference proteome</keyword>
<evidence type="ECO:0000313" key="3">
    <source>
        <dbReference type="Proteomes" id="UP000309174"/>
    </source>
</evidence>
<dbReference type="InterPro" id="IPR007278">
    <property type="entry name" value="DUF397"/>
</dbReference>
<protein>
    <submittedName>
        <fullName evidence="2">DUF397 domain-containing protein</fullName>
    </submittedName>
</protein>
<organism evidence="2 3">
    <name type="scientific">Actinomadura soli</name>
    <dbReference type="NCBI Taxonomy" id="2508997"/>
    <lineage>
        <taxon>Bacteria</taxon>
        <taxon>Bacillati</taxon>
        <taxon>Actinomycetota</taxon>
        <taxon>Actinomycetes</taxon>
        <taxon>Streptosporangiales</taxon>
        <taxon>Thermomonosporaceae</taxon>
        <taxon>Actinomadura</taxon>
    </lineage>
</organism>